<evidence type="ECO:0000313" key="1">
    <source>
        <dbReference type="EMBL" id="OQK18048.1"/>
    </source>
</evidence>
<accession>A0A1V8M938</accession>
<dbReference type="EMBL" id="LPUF01000001">
    <property type="protein sequence ID" value="OQK18048.1"/>
    <property type="molecule type" value="Genomic_DNA"/>
</dbReference>
<dbReference type="STRING" id="1420851.AU255_09390"/>
<proteinExistence type="predicted"/>
<organism evidence="1 2">
    <name type="scientific">Methyloprofundus sedimenti</name>
    <dbReference type="NCBI Taxonomy" id="1420851"/>
    <lineage>
        <taxon>Bacteria</taxon>
        <taxon>Pseudomonadati</taxon>
        <taxon>Pseudomonadota</taxon>
        <taxon>Gammaproteobacteria</taxon>
        <taxon>Methylococcales</taxon>
        <taxon>Methylococcaceae</taxon>
        <taxon>Methyloprofundus</taxon>
    </lineage>
</organism>
<evidence type="ECO:0000313" key="2">
    <source>
        <dbReference type="Proteomes" id="UP000191980"/>
    </source>
</evidence>
<dbReference type="Pfam" id="PF00227">
    <property type="entry name" value="Proteasome"/>
    <property type="match status" value="1"/>
</dbReference>
<dbReference type="GO" id="GO:0051603">
    <property type="term" value="P:proteolysis involved in protein catabolic process"/>
    <property type="evidence" value="ECO:0007669"/>
    <property type="project" value="InterPro"/>
</dbReference>
<dbReference type="RefSeq" id="WP_080522653.1">
    <property type="nucleotide sequence ID" value="NZ_LPUF01000001.1"/>
</dbReference>
<dbReference type="Gene3D" id="3.60.20.10">
    <property type="entry name" value="Glutamine Phosphoribosylpyrophosphate, subunit 1, domain 1"/>
    <property type="match status" value="1"/>
</dbReference>
<dbReference type="AlphaFoldDB" id="A0A1V8M938"/>
<dbReference type="InterPro" id="IPR001353">
    <property type="entry name" value="Proteasome_sua/b"/>
</dbReference>
<dbReference type="Proteomes" id="UP000191980">
    <property type="component" value="Unassembled WGS sequence"/>
</dbReference>
<gene>
    <name evidence="1" type="ORF">AU255_09390</name>
</gene>
<sequence length="252" mass="28439">MTFCLGIKIKQGLVAIADTQIVKGAERLSKAKISLVDHNSQSLFIMTSGLRSVRDKTVIYTEEQLKDSAESCQRLYQVANIFGSQLRRVKNEDGAELSRGNLSFNLHAIIGGQLSDDPEPTMFYIYPEGNWIEATVDAPYFVIGRTPYCKPILDRLLHGDTNIQTAAGLGFLAFDATRTSVTDVDYPLDMIVYEATQQHLRQHRYSAESLKGLGQWWQQRLSTSVQEMPQDWLDPLFQNYPTLKLPKDETSS</sequence>
<comment type="caution">
    <text evidence="1">The sequence shown here is derived from an EMBL/GenBank/DDBJ whole genome shotgun (WGS) entry which is preliminary data.</text>
</comment>
<dbReference type="InterPro" id="IPR029055">
    <property type="entry name" value="Ntn_hydrolases_N"/>
</dbReference>
<dbReference type="SUPFAM" id="SSF56235">
    <property type="entry name" value="N-terminal nucleophile aminohydrolases (Ntn hydrolases)"/>
    <property type="match status" value="1"/>
</dbReference>
<dbReference type="GO" id="GO:0005839">
    <property type="term" value="C:proteasome core complex"/>
    <property type="evidence" value="ECO:0007669"/>
    <property type="project" value="InterPro"/>
</dbReference>
<dbReference type="InterPro" id="IPR016545">
    <property type="entry name" value="UCP009120_prtse"/>
</dbReference>
<dbReference type="OrthoDB" id="9786336at2"/>
<dbReference type="PIRSF" id="PIRSF009120">
    <property type="entry name" value="UCP009120_prtse"/>
    <property type="match status" value="1"/>
</dbReference>
<name>A0A1V8M938_9GAMM</name>
<evidence type="ECO:0008006" key="3">
    <source>
        <dbReference type="Google" id="ProtNLM"/>
    </source>
</evidence>
<protein>
    <recommendedName>
        <fullName evidence="3">Peptidase</fullName>
    </recommendedName>
</protein>
<reference evidence="1 2" key="1">
    <citation type="submission" date="2015-12" db="EMBL/GenBank/DDBJ databases">
        <authorList>
            <person name="Shamseldin A."/>
            <person name="Moawad H."/>
            <person name="Abd El-Rahim W.M."/>
            <person name="Sadowsky M.J."/>
        </authorList>
    </citation>
    <scope>NUCLEOTIDE SEQUENCE [LARGE SCALE GENOMIC DNA]</scope>
    <source>
        <strain evidence="1 2">WF1</strain>
    </source>
</reference>
<keyword evidence="2" id="KW-1185">Reference proteome</keyword>